<protein>
    <submittedName>
        <fullName evidence="1">Uncharacterized protein</fullName>
    </submittedName>
</protein>
<sequence>MIKAKWLYSELPLSLDIVTTRLLAEQYSDDKGEGFLLNSSGKNFLSGRYIEKIIGKSIVTDPFGNQSEQTTVAYYTCKFNWQNGSKLLCITEPPRSLRKFLAKLHNLLGLGVVVADIDVDPLKWLQQIESQLGRTTITHISSLGIHTPVGGLAKISVSGKKDIRTDFEELISNRRHKIDNVKFNLKYSNDIQALVELTGAGSCKLKSYNHKEILEKFRLCLELIVEGY</sequence>
<name>A0A2V1H0W6_9GAMM</name>
<dbReference type="RefSeq" id="WP_116687055.1">
    <property type="nucleotide sequence ID" value="NZ_CAWNYD010000003.1"/>
</dbReference>
<keyword evidence="2" id="KW-1185">Reference proteome</keyword>
<gene>
    <name evidence="1" type="ORF">DC094_10510</name>
</gene>
<dbReference type="EMBL" id="QDDL01000003">
    <property type="protein sequence ID" value="PVZ69723.1"/>
    <property type="molecule type" value="Genomic_DNA"/>
</dbReference>
<proteinExistence type="predicted"/>
<dbReference type="OrthoDB" id="6626044at2"/>
<reference evidence="1 2" key="1">
    <citation type="submission" date="2018-04" db="EMBL/GenBank/DDBJ databases">
        <title>Thalassorhabdus spongiae gen. nov., sp. nov., isolated from a marine sponge in South-West Iceland.</title>
        <authorList>
            <person name="Knobloch S."/>
            <person name="Daussin A."/>
            <person name="Johannsson R."/>
            <person name="Marteinsson V.T."/>
        </authorList>
    </citation>
    <scope>NUCLEOTIDE SEQUENCE [LARGE SCALE GENOMIC DNA]</scope>
    <source>
        <strain evidence="1 2">Hp12</strain>
    </source>
</reference>
<dbReference type="AlphaFoldDB" id="A0A2V1H0W6"/>
<accession>A0A2V1H0W6</accession>
<comment type="caution">
    <text evidence="1">The sequence shown here is derived from an EMBL/GenBank/DDBJ whole genome shotgun (WGS) entry which is preliminary data.</text>
</comment>
<dbReference type="Proteomes" id="UP000244906">
    <property type="component" value="Unassembled WGS sequence"/>
</dbReference>
<evidence type="ECO:0000313" key="1">
    <source>
        <dbReference type="EMBL" id="PVZ69723.1"/>
    </source>
</evidence>
<organism evidence="1 2">
    <name type="scientific">Pelagibaculum spongiae</name>
    <dbReference type="NCBI Taxonomy" id="2080658"/>
    <lineage>
        <taxon>Bacteria</taxon>
        <taxon>Pseudomonadati</taxon>
        <taxon>Pseudomonadota</taxon>
        <taxon>Gammaproteobacteria</taxon>
        <taxon>Oceanospirillales</taxon>
        <taxon>Pelagibaculum</taxon>
    </lineage>
</organism>
<evidence type="ECO:0000313" key="2">
    <source>
        <dbReference type="Proteomes" id="UP000244906"/>
    </source>
</evidence>